<dbReference type="Proteomes" id="UP001232117">
    <property type="component" value="Chromosome"/>
</dbReference>
<evidence type="ECO:0000313" key="2">
    <source>
        <dbReference type="EMBL" id="WGK94357.1"/>
    </source>
</evidence>
<dbReference type="PROSITE" id="PS51257">
    <property type="entry name" value="PROKAR_LIPOPROTEIN"/>
    <property type="match status" value="1"/>
</dbReference>
<feature type="chain" id="PRO_5045347758" evidence="1">
    <location>
        <begin position="24"/>
        <end position="60"/>
    </location>
</feature>
<keyword evidence="3" id="KW-1185">Reference proteome</keyword>
<organism evidence="2 3">
    <name type="scientific">Flavobacterium keumense</name>
    <dbReference type="NCBI Taxonomy" id="1306518"/>
    <lineage>
        <taxon>Bacteria</taxon>
        <taxon>Pseudomonadati</taxon>
        <taxon>Bacteroidota</taxon>
        <taxon>Flavobacteriia</taxon>
        <taxon>Flavobacteriales</taxon>
        <taxon>Flavobacteriaceae</taxon>
        <taxon>Flavobacterium</taxon>
    </lineage>
</organism>
<sequence>MKNSLVFKLVFVFVFGILFQSCTVDDLPAGTTLKQTKRTVTPSNINANDIGEPIIPKTRG</sequence>
<gene>
    <name evidence="2" type="ORF">MG292_09770</name>
</gene>
<name>A0ABY8N4A3_9FLAO</name>
<keyword evidence="1" id="KW-0732">Signal</keyword>
<reference evidence="2 3" key="2">
    <citation type="submission" date="2023-06" db="EMBL/GenBank/DDBJ databases">
        <title>Complete Genome Sequence of Flavobacterium keumense K3R-10.</title>
        <authorList>
            <person name="Jeong H."/>
            <person name="Jhang S.Y."/>
            <person name="Kim J.N."/>
        </authorList>
    </citation>
    <scope>NUCLEOTIDE SEQUENCE [LARGE SCALE GENOMIC DNA]</scope>
    <source>
        <strain evidence="2 3">K3R-10</strain>
    </source>
</reference>
<accession>A0ABY8N4A3</accession>
<dbReference type="RefSeq" id="WP_264532917.1">
    <property type="nucleotide sequence ID" value="NZ_CP092332.1"/>
</dbReference>
<proteinExistence type="predicted"/>
<evidence type="ECO:0000313" key="3">
    <source>
        <dbReference type="Proteomes" id="UP001232117"/>
    </source>
</evidence>
<dbReference type="EMBL" id="CP092332">
    <property type="protein sequence ID" value="WGK94357.1"/>
    <property type="molecule type" value="Genomic_DNA"/>
</dbReference>
<evidence type="ECO:0000256" key="1">
    <source>
        <dbReference type="SAM" id="SignalP"/>
    </source>
</evidence>
<feature type="signal peptide" evidence="1">
    <location>
        <begin position="1"/>
        <end position="23"/>
    </location>
</feature>
<reference evidence="2 3" key="1">
    <citation type="submission" date="2022-02" db="EMBL/GenBank/DDBJ databases">
        <authorList>
            <person name="Cha I.-T."/>
            <person name="Lee K.-E."/>
            <person name="Park S.-J."/>
        </authorList>
    </citation>
    <scope>NUCLEOTIDE SEQUENCE [LARGE SCALE GENOMIC DNA]</scope>
    <source>
        <strain evidence="2 3">K3R-10</strain>
    </source>
</reference>
<protein>
    <submittedName>
        <fullName evidence="2">Uncharacterized protein</fullName>
    </submittedName>
</protein>